<dbReference type="RefSeq" id="WP_148594141.1">
    <property type="nucleotide sequence ID" value="NZ_CP042997.1"/>
</dbReference>
<evidence type="ECO:0000313" key="1">
    <source>
        <dbReference type="EMBL" id="QEH34182.1"/>
    </source>
</evidence>
<dbReference type="PANTHER" id="PTHR43179:SF7">
    <property type="entry name" value="RHAMNOSYLTRANSFERASE WBBL"/>
    <property type="match status" value="1"/>
</dbReference>
<keyword evidence="2" id="KW-1185">Reference proteome</keyword>
<gene>
    <name evidence="1" type="primary">wbbL_1</name>
    <name evidence="1" type="ORF">OJF2_27170</name>
</gene>
<dbReference type="EC" id="2.4.1.289" evidence="1"/>
<sequence>MKLYVVILCYRVPELTIDCLRSLAPEIGRVPGMKVGVCENGTGPEAAEMIRRAIEENGWGPWCELTAISPNRGFCGGNNILIREALEWADPPEYVYLLNADTIVQPRALEILVDFMDHHPRAGIAGGRFLSPEGEVQCSPFRFHSIASELDRGLRLGPVSRLLARSAVVPPPPSSDCQADWVSGAGMMLRRSMLDEIGLLDEGLYTYFDDADICMRARRAGWEVWHVPESRIVHLEGASTGVVARVQKRRPAYWFQARRRYYLKHHGPFYAAAADAAFLTGFALWRLRRWASRRPDTDPPHYLRDSFRHSVFGAGFQVEEVQNPALVEQPLPAETFA</sequence>
<reference evidence="1 2" key="1">
    <citation type="submission" date="2019-08" db="EMBL/GenBank/DDBJ databases">
        <title>Deep-cultivation of Planctomycetes and their phenomic and genomic characterization uncovers novel biology.</title>
        <authorList>
            <person name="Wiegand S."/>
            <person name="Jogler M."/>
            <person name="Boedeker C."/>
            <person name="Pinto D."/>
            <person name="Vollmers J."/>
            <person name="Rivas-Marin E."/>
            <person name="Kohn T."/>
            <person name="Peeters S.H."/>
            <person name="Heuer A."/>
            <person name="Rast P."/>
            <person name="Oberbeckmann S."/>
            <person name="Bunk B."/>
            <person name="Jeske O."/>
            <person name="Meyerdierks A."/>
            <person name="Storesund J.E."/>
            <person name="Kallscheuer N."/>
            <person name="Luecker S."/>
            <person name="Lage O.M."/>
            <person name="Pohl T."/>
            <person name="Merkel B.J."/>
            <person name="Hornburger P."/>
            <person name="Mueller R.-W."/>
            <person name="Bruemmer F."/>
            <person name="Labrenz M."/>
            <person name="Spormann A.M."/>
            <person name="Op den Camp H."/>
            <person name="Overmann J."/>
            <person name="Amann R."/>
            <person name="Jetten M.S.M."/>
            <person name="Mascher T."/>
            <person name="Medema M.H."/>
            <person name="Devos D.P."/>
            <person name="Kaster A.-K."/>
            <person name="Ovreas L."/>
            <person name="Rohde M."/>
            <person name="Galperin M.Y."/>
            <person name="Jogler C."/>
        </authorList>
    </citation>
    <scope>NUCLEOTIDE SEQUENCE [LARGE SCALE GENOMIC DNA]</scope>
    <source>
        <strain evidence="1 2">OJF2</strain>
    </source>
</reference>
<dbReference type="AlphaFoldDB" id="A0A5B9W0L1"/>
<dbReference type="Proteomes" id="UP000324233">
    <property type="component" value="Chromosome"/>
</dbReference>
<dbReference type="Pfam" id="PF13641">
    <property type="entry name" value="Glyco_tranf_2_3"/>
    <property type="match status" value="1"/>
</dbReference>
<evidence type="ECO:0000313" key="2">
    <source>
        <dbReference type="Proteomes" id="UP000324233"/>
    </source>
</evidence>
<protein>
    <submittedName>
        <fullName evidence="1">N-acetylglucosaminyl-diphospho-decaprenol L-rhamnosyltransferase</fullName>
        <ecNumber evidence="1">2.4.1.289</ecNumber>
    </submittedName>
</protein>
<keyword evidence="1" id="KW-0328">Glycosyltransferase</keyword>
<dbReference type="PANTHER" id="PTHR43179">
    <property type="entry name" value="RHAMNOSYLTRANSFERASE WBBL"/>
    <property type="match status" value="1"/>
</dbReference>
<dbReference type="KEGG" id="agv:OJF2_27170"/>
<dbReference type="CDD" id="cd04186">
    <property type="entry name" value="GT_2_like_c"/>
    <property type="match status" value="1"/>
</dbReference>
<keyword evidence="1" id="KW-0808">Transferase</keyword>
<dbReference type="SUPFAM" id="SSF53448">
    <property type="entry name" value="Nucleotide-diphospho-sugar transferases"/>
    <property type="match status" value="1"/>
</dbReference>
<proteinExistence type="predicted"/>
<name>A0A5B9W0L1_9BACT</name>
<dbReference type="OrthoDB" id="9771846at2"/>
<dbReference type="EMBL" id="CP042997">
    <property type="protein sequence ID" value="QEH34182.1"/>
    <property type="molecule type" value="Genomic_DNA"/>
</dbReference>
<dbReference type="GO" id="GO:0102096">
    <property type="term" value="F:decaprenyl-N-acetyl-alpha-D-glucosaminyl-pyrophosphate:dTDP-alpha-L-rhamnose rhamnosyltransferase activity"/>
    <property type="evidence" value="ECO:0007669"/>
    <property type="project" value="UniProtKB-EC"/>
</dbReference>
<accession>A0A5B9W0L1</accession>
<dbReference type="Gene3D" id="3.90.550.10">
    <property type="entry name" value="Spore Coat Polysaccharide Biosynthesis Protein SpsA, Chain A"/>
    <property type="match status" value="1"/>
</dbReference>
<dbReference type="InterPro" id="IPR029044">
    <property type="entry name" value="Nucleotide-diphossugar_trans"/>
</dbReference>
<organism evidence="1 2">
    <name type="scientific">Aquisphaera giovannonii</name>
    <dbReference type="NCBI Taxonomy" id="406548"/>
    <lineage>
        <taxon>Bacteria</taxon>
        <taxon>Pseudomonadati</taxon>
        <taxon>Planctomycetota</taxon>
        <taxon>Planctomycetia</taxon>
        <taxon>Isosphaerales</taxon>
        <taxon>Isosphaeraceae</taxon>
        <taxon>Aquisphaera</taxon>
    </lineage>
</organism>